<protein>
    <submittedName>
        <fullName evidence="1">Uncharacterized protein</fullName>
    </submittedName>
</protein>
<proteinExistence type="predicted"/>
<sequence>MDFNEFIKQENQRVNKTKKKDIVRETSIEEREEKLKEIRKKYGYINLRKDRK</sequence>
<evidence type="ECO:0000313" key="2">
    <source>
        <dbReference type="Proteomes" id="UP001432109"/>
    </source>
</evidence>
<dbReference type="EMBL" id="PP034390">
    <property type="protein sequence ID" value="WRW34773.1"/>
    <property type="molecule type" value="Genomic_DNA"/>
</dbReference>
<reference evidence="1" key="1">
    <citation type="submission" date="2023-12" db="EMBL/GenBank/DDBJ databases">
        <title>Isolation and Characterisation of Novel Lytic Bacteriophages for therapeutic applications in Prosthetic Joint Infections.</title>
        <authorList>
            <person name="Burton N."/>
            <person name="Melo L.D.R."/>
            <person name="Pearce B."/>
            <person name="Tadesse M.D."/>
            <person name="Vryonis E."/>
            <person name="Sagona A."/>
        </authorList>
    </citation>
    <scope>NUCLEOTIDE SEQUENCE</scope>
</reference>
<name>A0AAX4J7A9_9CAUD</name>
<organism evidence="1 2">
    <name type="scientific">Staphylococcus phage CF5</name>
    <dbReference type="NCBI Taxonomy" id="3113739"/>
    <lineage>
        <taxon>Viruses</taxon>
        <taxon>Duplodnaviria</taxon>
        <taxon>Heunggongvirae</taxon>
        <taxon>Uroviricota</taxon>
        <taxon>Caudoviricetes</taxon>
        <taxon>Herelleviridae</taxon>
        <taxon>Twortvirinae</taxon>
        <taxon>Silviavirus</taxon>
    </lineage>
</organism>
<gene>
    <name evidence="1" type="ORF">CF5_0165</name>
</gene>
<accession>A0AAX4J7A9</accession>
<dbReference type="Proteomes" id="UP001432109">
    <property type="component" value="Segment"/>
</dbReference>
<evidence type="ECO:0000313" key="1">
    <source>
        <dbReference type="EMBL" id="WRW34773.1"/>
    </source>
</evidence>